<organism evidence="2 3">
    <name type="scientific">Salinisphaera dokdonensis CL-ES53</name>
    <dbReference type="NCBI Taxonomy" id="1304272"/>
    <lineage>
        <taxon>Bacteria</taxon>
        <taxon>Pseudomonadati</taxon>
        <taxon>Pseudomonadota</taxon>
        <taxon>Gammaproteobacteria</taxon>
        <taxon>Salinisphaerales</taxon>
        <taxon>Salinisphaeraceae</taxon>
        <taxon>Salinisphaera</taxon>
    </lineage>
</organism>
<keyword evidence="3" id="KW-1185">Reference proteome</keyword>
<dbReference type="Proteomes" id="UP001460888">
    <property type="component" value="Unassembled WGS sequence"/>
</dbReference>
<dbReference type="PANTHER" id="PTHR18640:SF5">
    <property type="entry name" value="SODIUM_BILE ACID COTRANSPORTER 7"/>
    <property type="match status" value="1"/>
</dbReference>
<feature type="transmembrane region" description="Helical" evidence="1">
    <location>
        <begin position="70"/>
        <end position="91"/>
    </location>
</feature>
<evidence type="ECO:0000313" key="2">
    <source>
        <dbReference type="EMBL" id="MES1930886.1"/>
    </source>
</evidence>
<feature type="transmembrane region" description="Helical" evidence="1">
    <location>
        <begin position="38"/>
        <end position="58"/>
    </location>
</feature>
<feature type="transmembrane region" description="Helical" evidence="1">
    <location>
        <begin position="12"/>
        <end position="32"/>
    </location>
</feature>
<dbReference type="Pfam" id="PF13593">
    <property type="entry name" value="SBF_like"/>
    <property type="match status" value="1"/>
</dbReference>
<dbReference type="InterPro" id="IPR016833">
    <property type="entry name" value="Put_Na-Bile_cotransptr"/>
</dbReference>
<feature type="transmembrane region" description="Helical" evidence="1">
    <location>
        <begin position="135"/>
        <end position="158"/>
    </location>
</feature>
<keyword evidence="1" id="KW-0812">Transmembrane</keyword>
<feature type="transmembrane region" description="Helical" evidence="1">
    <location>
        <begin position="234"/>
        <end position="258"/>
    </location>
</feature>
<gene>
    <name evidence="2" type="ORF">SADO_16623</name>
</gene>
<keyword evidence="1" id="KW-1133">Transmembrane helix</keyword>
<dbReference type="Gene3D" id="1.20.1530.20">
    <property type="match status" value="1"/>
</dbReference>
<accession>A0ABV2B4U1</accession>
<protein>
    <submittedName>
        <fullName evidence="2">Na+-dependent transporter protein</fullName>
    </submittedName>
</protein>
<dbReference type="EMBL" id="APND01000008">
    <property type="protein sequence ID" value="MES1930886.1"/>
    <property type="molecule type" value="Genomic_DNA"/>
</dbReference>
<dbReference type="RefSeq" id="WP_353113539.1">
    <property type="nucleotide sequence ID" value="NZ_APND01000008.1"/>
</dbReference>
<evidence type="ECO:0000313" key="3">
    <source>
        <dbReference type="Proteomes" id="UP001460888"/>
    </source>
</evidence>
<keyword evidence="1" id="KW-0472">Membrane</keyword>
<dbReference type="InterPro" id="IPR038770">
    <property type="entry name" value="Na+/solute_symporter_sf"/>
</dbReference>
<evidence type="ECO:0000256" key="1">
    <source>
        <dbReference type="SAM" id="Phobius"/>
    </source>
</evidence>
<sequence>MKRLAWLKRFLPDRFVVALIGAIILASLLPVSGTAAMVYGHVTTAAIALLFFLHGAKLSRESIYAGATNWRLHICVLLATFVLFPLIGLASRPLLIGWLTPELFAGLLFLCVLPSTVQSSIAFTSVARGNIPAAVCSASLSNLLGVFITPLLAGLLISSQSASGGGSLNAVVDILLHILLPFVLGQIARRWIGEWVAAHPKLVKFVDQGSIVLVVYGAFSASVVEGLWQQTPPAALLVVVLVSTVLLALVLGVTFAIGRRYFDRADEIVLVFCGSKKSLASGIPIAQVLFAGGALGSVVLPLMVFHQIQLIVCALIARRYAVAWERDDAAAPANAPSRS</sequence>
<feature type="transmembrane region" description="Helical" evidence="1">
    <location>
        <begin position="279"/>
        <end position="305"/>
    </location>
</feature>
<feature type="transmembrane region" description="Helical" evidence="1">
    <location>
        <begin position="170"/>
        <end position="188"/>
    </location>
</feature>
<reference evidence="2 3" key="1">
    <citation type="submission" date="2013-03" db="EMBL/GenBank/DDBJ databases">
        <title>Salinisphaera dokdonensis CL-ES53 Genome Sequencing.</title>
        <authorList>
            <person name="Li C."/>
            <person name="Lai Q."/>
            <person name="Shao Z."/>
        </authorList>
    </citation>
    <scope>NUCLEOTIDE SEQUENCE [LARGE SCALE GENOMIC DNA]</scope>
    <source>
        <strain evidence="2 3">CL-ES53</strain>
    </source>
</reference>
<dbReference type="PIRSF" id="PIRSF026166">
    <property type="entry name" value="UCP026166"/>
    <property type="match status" value="1"/>
</dbReference>
<feature type="transmembrane region" description="Helical" evidence="1">
    <location>
        <begin position="103"/>
        <end position="123"/>
    </location>
</feature>
<proteinExistence type="predicted"/>
<dbReference type="PANTHER" id="PTHR18640">
    <property type="entry name" value="SOLUTE CARRIER FAMILY 10 MEMBER 7"/>
    <property type="match status" value="1"/>
</dbReference>
<comment type="caution">
    <text evidence="2">The sequence shown here is derived from an EMBL/GenBank/DDBJ whole genome shotgun (WGS) entry which is preliminary data.</text>
</comment>
<name>A0ABV2B4U1_9GAMM</name>
<feature type="transmembrane region" description="Helical" evidence="1">
    <location>
        <begin position="209"/>
        <end position="228"/>
    </location>
</feature>